<dbReference type="PANTHER" id="PTHR30269">
    <property type="entry name" value="TRANSMEMBRANE PROTEIN YFCA"/>
    <property type="match status" value="1"/>
</dbReference>
<sequence length="248" mass="26475">MFAPLTLALVALSVFLTSTLSGVFGMAGGLVLLAVLLTFLPVATAIAAQGAIQIVANGSRAWFSRKHIDWRVLSIICLGLAAAALVLFILRYTPDLATVCIAIGLMPILVWIPKDWLALDAQKPLHAFLCGFFGGGLNLAVGVSGPTVDIFFIRTPMDRHTIIATKAATQVISHASKVVFYGGMAAAMGQGDWIMVLVAAPFAIAGTNLGFHILQRMTDDGFRHWTRWVVTAIGLFYFGRGVVLLAGY</sequence>
<evidence type="ECO:0000256" key="2">
    <source>
        <dbReference type="ARBA" id="ARBA00009142"/>
    </source>
</evidence>
<evidence type="ECO:0000256" key="6">
    <source>
        <dbReference type="ARBA" id="ARBA00022989"/>
    </source>
</evidence>
<gene>
    <name evidence="9" type="ORF">SAMN06295905_2571</name>
</gene>
<feature type="transmembrane region" description="Helical" evidence="8">
    <location>
        <begin position="193"/>
        <end position="214"/>
    </location>
</feature>
<feature type="transmembrane region" description="Helical" evidence="8">
    <location>
        <begin position="96"/>
        <end position="113"/>
    </location>
</feature>
<evidence type="ECO:0000313" key="10">
    <source>
        <dbReference type="Proteomes" id="UP000194474"/>
    </source>
</evidence>
<comment type="similarity">
    <text evidence="2 8">Belongs to the 4-toluene sulfonate uptake permease (TSUP) (TC 2.A.102) family.</text>
</comment>
<evidence type="ECO:0000256" key="3">
    <source>
        <dbReference type="ARBA" id="ARBA00022448"/>
    </source>
</evidence>
<accession>A0A1Y6G694</accession>
<feature type="transmembrane region" description="Helical" evidence="8">
    <location>
        <begin position="31"/>
        <end position="56"/>
    </location>
</feature>
<keyword evidence="3" id="KW-0813">Transport</keyword>
<evidence type="ECO:0000256" key="5">
    <source>
        <dbReference type="ARBA" id="ARBA00022692"/>
    </source>
</evidence>
<dbReference type="PANTHER" id="PTHR30269:SF37">
    <property type="entry name" value="MEMBRANE TRANSPORTER PROTEIN"/>
    <property type="match status" value="1"/>
</dbReference>
<reference evidence="10" key="1">
    <citation type="submission" date="2017-04" db="EMBL/GenBank/DDBJ databases">
        <authorList>
            <person name="Varghese N."/>
            <person name="Submissions S."/>
        </authorList>
    </citation>
    <scope>NUCLEOTIDE SEQUENCE [LARGE SCALE GENOMIC DNA]</scope>
</reference>
<dbReference type="AlphaFoldDB" id="A0A1Y6G694"/>
<keyword evidence="6 8" id="KW-1133">Transmembrane helix</keyword>
<keyword evidence="5 8" id="KW-0812">Transmembrane</keyword>
<protein>
    <recommendedName>
        <fullName evidence="8">Probable membrane transporter protein</fullName>
    </recommendedName>
</protein>
<dbReference type="GO" id="GO:0005886">
    <property type="term" value="C:plasma membrane"/>
    <property type="evidence" value="ECO:0007669"/>
    <property type="project" value="UniProtKB-SubCell"/>
</dbReference>
<evidence type="ECO:0000313" key="9">
    <source>
        <dbReference type="EMBL" id="SMQ85294.1"/>
    </source>
</evidence>
<feature type="transmembrane region" description="Helical" evidence="8">
    <location>
        <begin position="68"/>
        <end position="90"/>
    </location>
</feature>
<feature type="transmembrane region" description="Helical" evidence="8">
    <location>
        <begin position="226"/>
        <end position="246"/>
    </location>
</feature>
<dbReference type="Proteomes" id="UP000194474">
    <property type="component" value="Unassembled WGS sequence"/>
</dbReference>
<evidence type="ECO:0000256" key="8">
    <source>
        <dbReference type="RuleBase" id="RU363041"/>
    </source>
</evidence>
<comment type="subcellular location">
    <subcellularLocation>
        <location evidence="1 8">Cell membrane</location>
        <topology evidence="1 8">Multi-pass membrane protein</topology>
    </subcellularLocation>
</comment>
<dbReference type="InterPro" id="IPR052017">
    <property type="entry name" value="TSUP"/>
</dbReference>
<evidence type="ECO:0000256" key="4">
    <source>
        <dbReference type="ARBA" id="ARBA00022475"/>
    </source>
</evidence>
<name>A0A1Y6G694_9HYPH</name>
<dbReference type="RefSeq" id="WP_086470981.1">
    <property type="nucleotide sequence ID" value="NZ_FXWK01000002.1"/>
</dbReference>
<dbReference type="Pfam" id="PF01925">
    <property type="entry name" value="TauE"/>
    <property type="match status" value="1"/>
</dbReference>
<organism evidence="9 10">
    <name type="scientific">Devosia lucknowensis</name>
    <dbReference type="NCBI Taxonomy" id="1096929"/>
    <lineage>
        <taxon>Bacteria</taxon>
        <taxon>Pseudomonadati</taxon>
        <taxon>Pseudomonadota</taxon>
        <taxon>Alphaproteobacteria</taxon>
        <taxon>Hyphomicrobiales</taxon>
        <taxon>Devosiaceae</taxon>
        <taxon>Devosia</taxon>
    </lineage>
</organism>
<evidence type="ECO:0000256" key="7">
    <source>
        <dbReference type="ARBA" id="ARBA00023136"/>
    </source>
</evidence>
<keyword evidence="4 8" id="KW-1003">Cell membrane</keyword>
<keyword evidence="7 8" id="KW-0472">Membrane</keyword>
<dbReference type="InterPro" id="IPR002781">
    <property type="entry name" value="TM_pro_TauE-like"/>
</dbReference>
<feature type="transmembrane region" description="Helical" evidence="8">
    <location>
        <begin position="125"/>
        <end position="145"/>
    </location>
</feature>
<keyword evidence="10" id="KW-1185">Reference proteome</keyword>
<proteinExistence type="inferred from homology"/>
<dbReference type="OrthoDB" id="8478323at2"/>
<dbReference type="EMBL" id="FXWK01000002">
    <property type="protein sequence ID" value="SMQ85294.1"/>
    <property type="molecule type" value="Genomic_DNA"/>
</dbReference>
<evidence type="ECO:0000256" key="1">
    <source>
        <dbReference type="ARBA" id="ARBA00004651"/>
    </source>
</evidence>